<dbReference type="GO" id="GO:0035861">
    <property type="term" value="C:site of double-strand break"/>
    <property type="evidence" value="ECO:0007669"/>
    <property type="project" value="TreeGrafter"/>
</dbReference>
<dbReference type="WBParaSite" id="Hba_08727">
    <property type="protein sequence ID" value="Hba_08727"/>
    <property type="gene ID" value="Hba_08727"/>
</dbReference>
<dbReference type="GO" id="GO:0046975">
    <property type="term" value="F:histone H3K36 methyltransferase activity"/>
    <property type="evidence" value="ECO:0007669"/>
    <property type="project" value="TreeGrafter"/>
</dbReference>
<feature type="signal peptide" evidence="1">
    <location>
        <begin position="1"/>
        <end position="26"/>
    </location>
</feature>
<dbReference type="InterPro" id="IPR036397">
    <property type="entry name" value="RNaseH_sf"/>
</dbReference>
<dbReference type="Gene3D" id="3.30.420.10">
    <property type="entry name" value="Ribonuclease H-like superfamily/Ribonuclease H"/>
    <property type="match status" value="1"/>
</dbReference>
<dbReference type="Proteomes" id="UP000095283">
    <property type="component" value="Unplaced"/>
</dbReference>
<dbReference type="GO" id="GO:0031297">
    <property type="term" value="P:replication fork processing"/>
    <property type="evidence" value="ECO:0007669"/>
    <property type="project" value="TreeGrafter"/>
</dbReference>
<proteinExistence type="predicted"/>
<dbReference type="GO" id="GO:0044774">
    <property type="term" value="P:mitotic DNA integrity checkpoint signaling"/>
    <property type="evidence" value="ECO:0007669"/>
    <property type="project" value="TreeGrafter"/>
</dbReference>
<dbReference type="InterPro" id="IPR052709">
    <property type="entry name" value="Transposase-MT_Hybrid"/>
</dbReference>
<dbReference type="AlphaFoldDB" id="A0A1I7WUB6"/>
<evidence type="ECO:0000313" key="3">
    <source>
        <dbReference type="WBParaSite" id="Hba_08727"/>
    </source>
</evidence>
<dbReference type="GO" id="GO:0000793">
    <property type="term" value="C:condensed chromosome"/>
    <property type="evidence" value="ECO:0007669"/>
    <property type="project" value="TreeGrafter"/>
</dbReference>
<dbReference type="GO" id="GO:0006303">
    <property type="term" value="P:double-strand break repair via nonhomologous end joining"/>
    <property type="evidence" value="ECO:0007669"/>
    <property type="project" value="TreeGrafter"/>
</dbReference>
<dbReference type="GO" id="GO:0005634">
    <property type="term" value="C:nucleus"/>
    <property type="evidence" value="ECO:0007669"/>
    <property type="project" value="TreeGrafter"/>
</dbReference>
<dbReference type="InterPro" id="IPR001888">
    <property type="entry name" value="Transposase_1"/>
</dbReference>
<keyword evidence="1" id="KW-0732">Signal</keyword>
<dbReference type="Pfam" id="PF01359">
    <property type="entry name" value="Transposase_1"/>
    <property type="match status" value="1"/>
</dbReference>
<dbReference type="GO" id="GO:0042800">
    <property type="term" value="F:histone H3K4 methyltransferase activity"/>
    <property type="evidence" value="ECO:0007669"/>
    <property type="project" value="TreeGrafter"/>
</dbReference>
<dbReference type="GO" id="GO:0000014">
    <property type="term" value="F:single-stranded DNA endodeoxyribonuclease activity"/>
    <property type="evidence" value="ECO:0007669"/>
    <property type="project" value="TreeGrafter"/>
</dbReference>
<keyword evidence="2" id="KW-1185">Reference proteome</keyword>
<evidence type="ECO:0000256" key="1">
    <source>
        <dbReference type="SAM" id="SignalP"/>
    </source>
</evidence>
<accession>A0A1I7WUB6</accession>
<name>A0A1I7WUB6_HETBA</name>
<sequence length="226" mass="26557">MFCFFLRKISIFDTSFFLLLIKHLHSMGKVQKCGAWVPHALSDNDKNQRATISADLLARHRSTHGHKQRFLYRIVTGDKKWCLYINMKQRKEWLSSGKQAIPRVKQDLHPRKTMSCIWWDWEGLIHYELLERNQTVNAELYVQQMERLNTAIKEKGPNRQHGVLLLNDNARPHIANMTKEVIQTHGWEVLPHPPYSLALSPTDFHLFRSLSNDMRGVSFNTDVELR</sequence>
<dbReference type="PANTHER" id="PTHR46060:SF2">
    <property type="entry name" value="HISTONE-LYSINE N-METHYLTRANSFERASE SETMAR"/>
    <property type="match status" value="1"/>
</dbReference>
<organism evidence="2 3">
    <name type="scientific">Heterorhabditis bacteriophora</name>
    <name type="common">Entomopathogenic nematode worm</name>
    <dbReference type="NCBI Taxonomy" id="37862"/>
    <lineage>
        <taxon>Eukaryota</taxon>
        <taxon>Metazoa</taxon>
        <taxon>Ecdysozoa</taxon>
        <taxon>Nematoda</taxon>
        <taxon>Chromadorea</taxon>
        <taxon>Rhabditida</taxon>
        <taxon>Rhabditina</taxon>
        <taxon>Rhabditomorpha</taxon>
        <taxon>Strongyloidea</taxon>
        <taxon>Heterorhabditidae</taxon>
        <taxon>Heterorhabditis</taxon>
    </lineage>
</organism>
<reference evidence="3" key="1">
    <citation type="submission" date="2016-11" db="UniProtKB">
        <authorList>
            <consortium name="WormBaseParasite"/>
        </authorList>
    </citation>
    <scope>IDENTIFICATION</scope>
</reference>
<dbReference type="PANTHER" id="PTHR46060">
    <property type="entry name" value="MARINER MOS1 TRANSPOSASE-LIKE PROTEIN"/>
    <property type="match status" value="1"/>
</dbReference>
<evidence type="ECO:0000313" key="2">
    <source>
        <dbReference type="Proteomes" id="UP000095283"/>
    </source>
</evidence>
<dbReference type="GO" id="GO:0003690">
    <property type="term" value="F:double-stranded DNA binding"/>
    <property type="evidence" value="ECO:0007669"/>
    <property type="project" value="TreeGrafter"/>
</dbReference>
<feature type="chain" id="PRO_5009310799" evidence="1">
    <location>
        <begin position="27"/>
        <end position="226"/>
    </location>
</feature>
<dbReference type="GO" id="GO:0000729">
    <property type="term" value="P:DNA double-strand break processing"/>
    <property type="evidence" value="ECO:0007669"/>
    <property type="project" value="TreeGrafter"/>
</dbReference>
<dbReference type="GO" id="GO:0015074">
    <property type="term" value="P:DNA integration"/>
    <property type="evidence" value="ECO:0007669"/>
    <property type="project" value="TreeGrafter"/>
</dbReference>
<dbReference type="GO" id="GO:0003697">
    <property type="term" value="F:single-stranded DNA binding"/>
    <property type="evidence" value="ECO:0007669"/>
    <property type="project" value="TreeGrafter"/>
</dbReference>
<protein>
    <submittedName>
        <fullName evidence="3">Mariner Mos1 transposase</fullName>
    </submittedName>
</protein>
<dbReference type="GO" id="GO:0044547">
    <property type="term" value="F:DNA topoisomerase binding"/>
    <property type="evidence" value="ECO:0007669"/>
    <property type="project" value="TreeGrafter"/>
</dbReference>